<feature type="transmembrane region" description="Helical" evidence="2">
    <location>
        <begin position="127"/>
        <end position="150"/>
    </location>
</feature>
<keyword evidence="4" id="KW-1185">Reference proteome</keyword>
<dbReference type="AlphaFoldDB" id="A0AAX4JZK3"/>
<keyword evidence="2" id="KW-0472">Membrane</keyword>
<keyword evidence="2" id="KW-1133">Transmembrane helix</keyword>
<sequence>MSKLTYSPSSYKSKNQPGPSRTNTGKLGNWTQRANEEHWEDIEDENMDAKMMKTPDKKVYTSGRESPTSSTTSSPSRRIIQSPRNMKSRTPSRKPIPNRNTLKQARPLPSQARPPQRRPSIPITDTLNLLLLPLRLILAPLNILLAPFYAHLANGLLLITIGSLFAYFILPLIPSLVLKLIGRLIKYISSDFISRNFGFTQNTDLGLGKEVFLLPAKTLATPACLLTGLFCHNSLLSRNDINGTTIIPAKPFWQNFKYDQEVEKDDVDIGEYARALTKEARGARDIFDSVRMLGQGGVAGGLEYVRIWELAVTVNTGSTLEGKGYIAEQIRELGDMTRDLSDEIVHIDSKTVNAFSWLQWEFRDLVNLLSLPPATRPSSAILSRKLHSLLIRLQTELESIYTLTSEASKHASLASMHGQGLDSELSRTANGLKYESDREPGWKFLLDKSTHFLIGGEPSKIELIKRDLKITTKTIGNIRSLSRNLEETRSKIKVYRDQIGMFDASIMGFHLGQNEIKSSNSDSDQDELIVLGGLGPEEEIRVLNEVVEGLARSVGMAKQEARSGRISILEIDQ</sequence>
<keyword evidence="2" id="KW-0812">Transmembrane</keyword>
<evidence type="ECO:0000313" key="3">
    <source>
        <dbReference type="EMBL" id="WWC90279.1"/>
    </source>
</evidence>
<feature type="compositionally biased region" description="Polar residues" evidence="1">
    <location>
        <begin position="1"/>
        <end position="33"/>
    </location>
</feature>
<accession>A0AAX4JZK3</accession>
<evidence type="ECO:0000256" key="2">
    <source>
        <dbReference type="SAM" id="Phobius"/>
    </source>
</evidence>
<dbReference type="EMBL" id="CP144103">
    <property type="protein sequence ID" value="WWC90279.1"/>
    <property type="molecule type" value="Genomic_DNA"/>
</dbReference>
<gene>
    <name evidence="3" type="ORF">L201_005212</name>
</gene>
<reference evidence="3 4" key="1">
    <citation type="submission" date="2024-01" db="EMBL/GenBank/DDBJ databases">
        <title>Comparative genomics of Cryptococcus and Kwoniella reveals pathogenesis evolution and contrasting modes of karyotype evolution via chromosome fusion or intercentromeric recombination.</title>
        <authorList>
            <person name="Coelho M.A."/>
            <person name="David-Palma M."/>
            <person name="Shea T."/>
            <person name="Bowers K."/>
            <person name="McGinley-Smith S."/>
            <person name="Mohammad A.W."/>
            <person name="Gnirke A."/>
            <person name="Yurkov A.M."/>
            <person name="Nowrousian M."/>
            <person name="Sun S."/>
            <person name="Cuomo C.A."/>
            <person name="Heitman J."/>
        </authorList>
    </citation>
    <scope>NUCLEOTIDE SEQUENCE [LARGE SCALE GENOMIC DNA]</scope>
    <source>
        <strain evidence="3 4">CBS 6074</strain>
    </source>
</reference>
<feature type="compositionally biased region" description="Low complexity" evidence="1">
    <location>
        <begin position="105"/>
        <end position="120"/>
    </location>
</feature>
<feature type="transmembrane region" description="Helical" evidence="2">
    <location>
        <begin position="156"/>
        <end position="178"/>
    </location>
</feature>
<dbReference type="Proteomes" id="UP001355207">
    <property type="component" value="Chromosome 6"/>
</dbReference>
<organism evidence="3 4">
    <name type="scientific">Kwoniella dendrophila CBS 6074</name>
    <dbReference type="NCBI Taxonomy" id="1295534"/>
    <lineage>
        <taxon>Eukaryota</taxon>
        <taxon>Fungi</taxon>
        <taxon>Dikarya</taxon>
        <taxon>Basidiomycota</taxon>
        <taxon>Agaricomycotina</taxon>
        <taxon>Tremellomycetes</taxon>
        <taxon>Tremellales</taxon>
        <taxon>Cryptococcaceae</taxon>
        <taxon>Kwoniella</taxon>
    </lineage>
</organism>
<dbReference type="GeneID" id="91095882"/>
<dbReference type="RefSeq" id="XP_066077042.1">
    <property type="nucleotide sequence ID" value="XM_066220945.1"/>
</dbReference>
<feature type="compositionally biased region" description="Low complexity" evidence="1">
    <location>
        <begin position="66"/>
        <end position="84"/>
    </location>
</feature>
<evidence type="ECO:0000256" key="1">
    <source>
        <dbReference type="SAM" id="MobiDB-lite"/>
    </source>
</evidence>
<feature type="compositionally biased region" description="Basic and acidic residues" evidence="1">
    <location>
        <begin position="47"/>
        <end position="59"/>
    </location>
</feature>
<proteinExistence type="predicted"/>
<feature type="region of interest" description="Disordered" evidence="1">
    <location>
        <begin position="1"/>
        <end position="120"/>
    </location>
</feature>
<name>A0AAX4JZK3_9TREE</name>
<evidence type="ECO:0000313" key="4">
    <source>
        <dbReference type="Proteomes" id="UP001355207"/>
    </source>
</evidence>
<protein>
    <submittedName>
        <fullName evidence="3">Uncharacterized protein</fullName>
    </submittedName>
</protein>